<protein>
    <submittedName>
        <fullName evidence="1">Uncharacterized protein</fullName>
    </submittedName>
</protein>
<organism evidence="1">
    <name type="scientific">viral metagenome</name>
    <dbReference type="NCBI Taxonomy" id="1070528"/>
    <lineage>
        <taxon>unclassified sequences</taxon>
        <taxon>metagenomes</taxon>
        <taxon>organismal metagenomes</taxon>
    </lineage>
</organism>
<sequence>MKFGDETRDGAEYIYLGWQVWFTTFPAYLSLASDGATFRVGLHDAGGGNSNYNFVNKKRLRGIR</sequence>
<name>A0A6M3LMN3_9ZZZZ</name>
<dbReference type="EMBL" id="MT143223">
    <property type="protein sequence ID" value="QJA94331.1"/>
    <property type="molecule type" value="Genomic_DNA"/>
</dbReference>
<dbReference type="AlphaFoldDB" id="A0A6M3LMN3"/>
<reference evidence="1" key="1">
    <citation type="submission" date="2020-03" db="EMBL/GenBank/DDBJ databases">
        <title>The deep terrestrial virosphere.</title>
        <authorList>
            <person name="Holmfeldt K."/>
            <person name="Nilsson E."/>
            <person name="Simone D."/>
            <person name="Lopez-Fernandez M."/>
            <person name="Wu X."/>
            <person name="de Brujin I."/>
            <person name="Lundin D."/>
            <person name="Andersson A."/>
            <person name="Bertilsson S."/>
            <person name="Dopson M."/>
        </authorList>
    </citation>
    <scope>NUCLEOTIDE SEQUENCE</scope>
    <source>
        <strain evidence="1">MM415B03892</strain>
    </source>
</reference>
<proteinExistence type="predicted"/>
<gene>
    <name evidence="1" type="ORF">MM415B03892_0003</name>
</gene>
<accession>A0A6M3LMN3</accession>
<evidence type="ECO:0000313" key="1">
    <source>
        <dbReference type="EMBL" id="QJA94331.1"/>
    </source>
</evidence>